<dbReference type="GO" id="GO:0015250">
    <property type="term" value="F:water channel activity"/>
    <property type="evidence" value="ECO:0007669"/>
    <property type="project" value="TreeGrafter"/>
</dbReference>
<evidence type="ECO:0000256" key="9">
    <source>
        <dbReference type="SAM" id="Phobius"/>
    </source>
</evidence>
<dbReference type="WBParaSite" id="ACRNAN_scaffold1734.g32318.t1">
    <property type="protein sequence ID" value="ACRNAN_scaffold1734.g32318.t1"/>
    <property type="gene ID" value="ACRNAN_scaffold1734.g32318"/>
</dbReference>
<evidence type="ECO:0000313" key="11">
    <source>
        <dbReference type="WBParaSite" id="ACRNAN_scaffold1734.g32318.t1"/>
    </source>
</evidence>
<dbReference type="Pfam" id="PF00230">
    <property type="entry name" value="MIP"/>
    <property type="match status" value="1"/>
</dbReference>
<dbReference type="PANTHER" id="PTHR43829">
    <property type="entry name" value="AQUAPORIN OR AQUAGLYCEROPORIN RELATED"/>
    <property type="match status" value="1"/>
</dbReference>
<evidence type="ECO:0000256" key="4">
    <source>
        <dbReference type="ARBA" id="ARBA00022692"/>
    </source>
</evidence>
<name>A0A914D131_9BILA</name>
<dbReference type="InterPro" id="IPR000425">
    <property type="entry name" value="MIP"/>
</dbReference>
<keyword evidence="4 8" id="KW-0812">Transmembrane</keyword>
<feature type="transmembrane region" description="Helical" evidence="9">
    <location>
        <begin position="215"/>
        <end position="240"/>
    </location>
</feature>
<dbReference type="PRINTS" id="PR00783">
    <property type="entry name" value="MINTRINSICP"/>
</dbReference>
<evidence type="ECO:0000256" key="2">
    <source>
        <dbReference type="ARBA" id="ARBA00006175"/>
    </source>
</evidence>
<protein>
    <submittedName>
        <fullName evidence="11">Uncharacterized protein</fullName>
    </submittedName>
</protein>
<accession>A0A914D131</accession>
<dbReference type="PROSITE" id="PS50092">
    <property type="entry name" value="TSP1"/>
    <property type="match status" value="1"/>
</dbReference>
<dbReference type="Gene3D" id="1.20.1080.10">
    <property type="entry name" value="Glycerol uptake facilitator protein"/>
    <property type="match status" value="1"/>
</dbReference>
<sequence>MVSTLVNTNFSCGPQPPAAYDVPCGVPTPAPACPYGGIWSAWSTGTCNATCGMCGTLTRTRTCLSYSTNGCGCRRSVSSDYSLRTDYIQEEFMPGTVGIERTKRVVEVSLPIAPMPEVESRPELLRRFFRIEDDLKRCVLAEFFCTLILVFGGTSVIAQYVVGRGNYDMYFAVTIGFGISFIIAIHMGIRISGAHLNPAVSFFVWTFGQISFNRFLLYTLAQTVGSFVGAGLTYLMYFGAINDYDRGNPMVNGPLKTAGIFSTYPEGYLSVVGGLIDQIVGTAMLCITIGVVTDKRNQIPIWIQPTLIGLGLMLIGMAWGLNAGYAVNPARDLGPRLFTLCAGYGWEVFSFNNYKWFWIPIVGPMIGGVLGAWLYQVFIGIHIPNDIEDFEENMRRLQIKQNQHNHEQNFPAQG</sequence>
<feature type="transmembrane region" description="Helical" evidence="9">
    <location>
        <begin position="299"/>
        <end position="321"/>
    </location>
</feature>
<comment type="subcellular location">
    <subcellularLocation>
        <location evidence="1">Membrane</location>
        <topology evidence="1">Multi-pass membrane protein</topology>
    </subcellularLocation>
</comment>
<dbReference type="SUPFAM" id="SSF81338">
    <property type="entry name" value="Aquaporin-like"/>
    <property type="match status" value="1"/>
</dbReference>
<dbReference type="GO" id="GO:0016323">
    <property type="term" value="C:basolateral plasma membrane"/>
    <property type="evidence" value="ECO:0007669"/>
    <property type="project" value="TreeGrafter"/>
</dbReference>
<dbReference type="AlphaFoldDB" id="A0A914D131"/>
<comment type="similarity">
    <text evidence="2 8">Belongs to the MIP/aquaporin (TC 1.A.8) family.</text>
</comment>
<dbReference type="PROSITE" id="PS00221">
    <property type="entry name" value="MIP"/>
    <property type="match status" value="1"/>
</dbReference>
<evidence type="ECO:0000256" key="6">
    <source>
        <dbReference type="ARBA" id="ARBA00023136"/>
    </source>
</evidence>
<dbReference type="NCBIfam" id="TIGR00861">
    <property type="entry name" value="MIP"/>
    <property type="match status" value="1"/>
</dbReference>
<feature type="transmembrane region" description="Helical" evidence="9">
    <location>
        <begin position="356"/>
        <end position="375"/>
    </location>
</feature>
<evidence type="ECO:0000256" key="8">
    <source>
        <dbReference type="RuleBase" id="RU000477"/>
    </source>
</evidence>
<evidence type="ECO:0000256" key="7">
    <source>
        <dbReference type="ARBA" id="ARBA00045280"/>
    </source>
</evidence>
<evidence type="ECO:0000256" key="5">
    <source>
        <dbReference type="ARBA" id="ARBA00022989"/>
    </source>
</evidence>
<dbReference type="Proteomes" id="UP000887540">
    <property type="component" value="Unplaced"/>
</dbReference>
<dbReference type="InterPro" id="IPR050363">
    <property type="entry name" value="MIP/Aquaporin"/>
</dbReference>
<dbReference type="PANTHER" id="PTHR43829:SF27">
    <property type="entry name" value="AQUAPORIN-3"/>
    <property type="match status" value="1"/>
</dbReference>
<dbReference type="CDD" id="cd00333">
    <property type="entry name" value="MIP"/>
    <property type="match status" value="1"/>
</dbReference>
<evidence type="ECO:0000313" key="10">
    <source>
        <dbReference type="Proteomes" id="UP000887540"/>
    </source>
</evidence>
<dbReference type="InterPro" id="IPR000884">
    <property type="entry name" value="TSP1_rpt"/>
</dbReference>
<keyword evidence="5 9" id="KW-1133">Transmembrane helix</keyword>
<dbReference type="GO" id="GO:0015254">
    <property type="term" value="F:glycerol channel activity"/>
    <property type="evidence" value="ECO:0007669"/>
    <property type="project" value="TreeGrafter"/>
</dbReference>
<feature type="transmembrane region" description="Helical" evidence="9">
    <location>
        <begin position="268"/>
        <end position="292"/>
    </location>
</feature>
<evidence type="ECO:0000256" key="1">
    <source>
        <dbReference type="ARBA" id="ARBA00004141"/>
    </source>
</evidence>
<dbReference type="InterPro" id="IPR022357">
    <property type="entry name" value="MIP_CS"/>
</dbReference>
<dbReference type="InterPro" id="IPR023271">
    <property type="entry name" value="Aquaporin-like"/>
</dbReference>
<keyword evidence="3 8" id="KW-0813">Transport</keyword>
<keyword evidence="10" id="KW-1185">Reference proteome</keyword>
<feature type="transmembrane region" description="Helical" evidence="9">
    <location>
        <begin position="169"/>
        <end position="189"/>
    </location>
</feature>
<proteinExistence type="inferred from homology"/>
<organism evidence="10 11">
    <name type="scientific">Acrobeloides nanus</name>
    <dbReference type="NCBI Taxonomy" id="290746"/>
    <lineage>
        <taxon>Eukaryota</taxon>
        <taxon>Metazoa</taxon>
        <taxon>Ecdysozoa</taxon>
        <taxon>Nematoda</taxon>
        <taxon>Chromadorea</taxon>
        <taxon>Rhabditida</taxon>
        <taxon>Tylenchina</taxon>
        <taxon>Cephalobomorpha</taxon>
        <taxon>Cephaloboidea</taxon>
        <taxon>Cephalobidae</taxon>
        <taxon>Acrobeloides</taxon>
    </lineage>
</organism>
<reference evidence="11" key="1">
    <citation type="submission" date="2022-11" db="UniProtKB">
        <authorList>
            <consortium name="WormBaseParasite"/>
        </authorList>
    </citation>
    <scope>IDENTIFICATION</scope>
</reference>
<feature type="transmembrane region" description="Helical" evidence="9">
    <location>
        <begin position="139"/>
        <end position="163"/>
    </location>
</feature>
<comment type="function">
    <text evidence="7">Aquaglyceroporin that may modulate the water content and osmolytes during anhydrobiosis.</text>
</comment>
<keyword evidence="6 9" id="KW-0472">Membrane</keyword>
<evidence type="ECO:0000256" key="3">
    <source>
        <dbReference type="ARBA" id="ARBA00022448"/>
    </source>
</evidence>